<keyword evidence="1 3" id="KW-0251">Elongation factor</keyword>
<dbReference type="SMART" id="SM01183">
    <property type="entry name" value="EF1G"/>
    <property type="match status" value="1"/>
</dbReference>
<accession>A0A061B4D8</accession>
<dbReference type="PANTHER" id="PTHR43986">
    <property type="entry name" value="ELONGATION FACTOR 1-GAMMA"/>
    <property type="match status" value="1"/>
</dbReference>
<evidence type="ECO:0000259" key="7">
    <source>
        <dbReference type="PROSITE" id="PS50405"/>
    </source>
</evidence>
<dbReference type="Gene3D" id="3.40.30.10">
    <property type="entry name" value="Glutaredoxin"/>
    <property type="match status" value="1"/>
</dbReference>
<dbReference type="InterPro" id="IPR004046">
    <property type="entry name" value="GST_C"/>
</dbReference>
<dbReference type="Pfam" id="PF02798">
    <property type="entry name" value="GST_N"/>
    <property type="match status" value="1"/>
</dbReference>
<proteinExistence type="predicted"/>
<name>A0A061B4D8_RHOTO</name>
<dbReference type="InterPro" id="IPR001662">
    <property type="entry name" value="EF1B_G_C"/>
</dbReference>
<dbReference type="SFLD" id="SFLDG00358">
    <property type="entry name" value="Main_(cytGST)"/>
    <property type="match status" value="1"/>
</dbReference>
<dbReference type="SUPFAM" id="SSF47616">
    <property type="entry name" value="GST C-terminal domain-like"/>
    <property type="match status" value="1"/>
</dbReference>
<dbReference type="FunFam" id="3.30.70.1010:FF:000001">
    <property type="entry name" value="Elongation factor 1-gamma 1"/>
    <property type="match status" value="1"/>
</dbReference>
<dbReference type="CDD" id="cd03044">
    <property type="entry name" value="GST_N_EF1Bgamma"/>
    <property type="match status" value="1"/>
</dbReference>
<dbReference type="InterPro" id="IPR036433">
    <property type="entry name" value="EF1B_G_C_sf"/>
</dbReference>
<dbReference type="OrthoDB" id="249703at2759"/>
<dbReference type="Gene3D" id="3.30.70.1010">
    <property type="entry name" value="Translation elongation factor EF1B, gamma chain, conserved domain"/>
    <property type="match status" value="1"/>
</dbReference>
<evidence type="ECO:0000259" key="6">
    <source>
        <dbReference type="PROSITE" id="PS50404"/>
    </source>
</evidence>
<dbReference type="SUPFAM" id="SSF89942">
    <property type="entry name" value="eEF1-gamma domain"/>
    <property type="match status" value="1"/>
</dbReference>
<dbReference type="GO" id="GO:0005634">
    <property type="term" value="C:nucleus"/>
    <property type="evidence" value="ECO:0007669"/>
    <property type="project" value="TreeGrafter"/>
</dbReference>
<dbReference type="PROSITE" id="PS50404">
    <property type="entry name" value="GST_NTER"/>
    <property type="match status" value="1"/>
</dbReference>
<evidence type="ECO:0000256" key="4">
    <source>
        <dbReference type="SAM" id="MobiDB-lite"/>
    </source>
</evidence>
<keyword evidence="2 3" id="KW-0648">Protein biosynthesis</keyword>
<dbReference type="PANTHER" id="PTHR43986:SF1">
    <property type="entry name" value="ELONGATION FACTOR 1-GAMMA"/>
    <property type="match status" value="1"/>
</dbReference>
<dbReference type="SFLD" id="SFLDS00019">
    <property type="entry name" value="Glutathione_Transferase_(cytos"/>
    <property type="match status" value="1"/>
</dbReference>
<evidence type="ECO:0000256" key="2">
    <source>
        <dbReference type="ARBA" id="ARBA00022917"/>
    </source>
</evidence>
<feature type="domain" description="GST C-terminal" evidence="7">
    <location>
        <begin position="88"/>
        <end position="215"/>
    </location>
</feature>
<dbReference type="Gene3D" id="1.20.1050.10">
    <property type="match status" value="1"/>
</dbReference>
<dbReference type="CDD" id="cd03181">
    <property type="entry name" value="GST_C_EF1Bgamma_like"/>
    <property type="match status" value="1"/>
</dbReference>
<dbReference type="PROSITE" id="PS50405">
    <property type="entry name" value="GST_CTER"/>
    <property type="match status" value="1"/>
</dbReference>
<dbReference type="InterPro" id="IPR036282">
    <property type="entry name" value="Glutathione-S-Trfase_C_sf"/>
</dbReference>
<feature type="domain" description="EF-1-gamma C-terminal" evidence="5">
    <location>
        <begin position="256"/>
        <end position="411"/>
    </location>
</feature>
<organism evidence="8">
    <name type="scientific">Rhodotorula toruloides</name>
    <name type="common">Yeast</name>
    <name type="synonym">Rhodosporidium toruloides</name>
    <dbReference type="NCBI Taxonomy" id="5286"/>
    <lineage>
        <taxon>Eukaryota</taxon>
        <taxon>Fungi</taxon>
        <taxon>Dikarya</taxon>
        <taxon>Basidiomycota</taxon>
        <taxon>Pucciniomycotina</taxon>
        <taxon>Microbotryomycetes</taxon>
        <taxon>Sporidiobolales</taxon>
        <taxon>Sporidiobolaceae</taxon>
        <taxon>Rhodotorula</taxon>
    </lineage>
</organism>
<dbReference type="InterPro" id="IPR010987">
    <property type="entry name" value="Glutathione-S-Trfase_C-like"/>
</dbReference>
<sequence length="411" mass="46237">MSFATVYGFEGNPRTRVQHIVAKYEGIQLEHVETNPMAEGGLPADYTAKFPLGLIPALEKGDFKLTEAIAIATYLASQQNKAGLLGKGKEDAADILRWSSWANADLLPSIAAWFRPLKGLVPYQKPQVEAAKAKAMKHLNYLEKTLAARTFLVGERISLGDIFTAAVLFRGFENVLDAEWRKQNPNTMRYWNTVIHQAPFFEVIKTEPTLIETAIVYTPPKKETKPKAEQPAAAPKPKAPAAAAEEEDDKPAEPKAKHPCEALGPAQSFPLDEWKRQYSNNDTPVAMKWLDEHYNANEYSIVRCDFKYNEELTQTFMSANQCTGFHTRLEASRKFLFGSLNVYGTSGNSKIIGVYMIRGNDWKAVFDVAPDYESYNFTMLDYKTDRELIEKVWSWEGEVEGLTVADGKIFK</sequence>
<evidence type="ECO:0000313" key="8">
    <source>
        <dbReference type="EMBL" id="CDR44662.1"/>
    </source>
</evidence>
<feature type="domain" description="GST N-terminal" evidence="6">
    <location>
        <begin position="2"/>
        <end position="83"/>
    </location>
</feature>
<dbReference type="InterPro" id="IPR036249">
    <property type="entry name" value="Thioredoxin-like_sf"/>
</dbReference>
<protein>
    <submittedName>
        <fullName evidence="8">RHTO0S09e07470g1_1</fullName>
    </submittedName>
</protein>
<feature type="region of interest" description="Disordered" evidence="4">
    <location>
        <begin position="221"/>
        <end position="259"/>
    </location>
</feature>
<dbReference type="FunFam" id="1.20.1050.10:FF:000006">
    <property type="entry name" value="Elongation factor 1 gamma"/>
    <property type="match status" value="1"/>
</dbReference>
<dbReference type="InterPro" id="IPR004045">
    <property type="entry name" value="Glutathione_S-Trfase_N"/>
</dbReference>
<evidence type="ECO:0000259" key="5">
    <source>
        <dbReference type="PROSITE" id="PS50040"/>
    </source>
</evidence>
<evidence type="ECO:0000256" key="3">
    <source>
        <dbReference type="PROSITE-ProRule" id="PRU00519"/>
    </source>
</evidence>
<feature type="compositionally biased region" description="Low complexity" evidence="4">
    <location>
        <begin position="229"/>
        <end position="243"/>
    </location>
</feature>
<dbReference type="Pfam" id="PF00043">
    <property type="entry name" value="GST_C"/>
    <property type="match status" value="1"/>
</dbReference>
<dbReference type="InterPro" id="IPR050802">
    <property type="entry name" value="EF-GSTs"/>
</dbReference>
<dbReference type="FunFam" id="3.40.30.10:FF:000142">
    <property type="entry name" value="Elongation factor 1 gamma"/>
    <property type="match status" value="1"/>
</dbReference>
<dbReference type="GO" id="GO:0003746">
    <property type="term" value="F:translation elongation factor activity"/>
    <property type="evidence" value="ECO:0007669"/>
    <property type="project" value="UniProtKB-UniRule"/>
</dbReference>
<reference evidence="8" key="1">
    <citation type="journal article" date="2014" name="Genome Announc.">
        <title>Draft genome sequence of Rhodosporidium toruloides CECT1137, an oleaginous yeast of biotechnological interest.</title>
        <authorList>
            <person name="Morin N."/>
            <person name="Calcas X."/>
            <person name="Devillers H."/>
            <person name="Durrens P."/>
            <person name="Sherman D.J."/>
            <person name="Nicaud J.-M."/>
            <person name="Neuveglise C."/>
        </authorList>
    </citation>
    <scope>NUCLEOTIDE SEQUENCE</scope>
    <source>
        <strain evidence="8">CECT1137</strain>
    </source>
</reference>
<dbReference type="PROSITE" id="PS50040">
    <property type="entry name" value="EF1G_C"/>
    <property type="match status" value="1"/>
</dbReference>
<dbReference type="InterPro" id="IPR040079">
    <property type="entry name" value="Glutathione_S-Trfase"/>
</dbReference>
<dbReference type="Pfam" id="PF00647">
    <property type="entry name" value="EF1G"/>
    <property type="match status" value="1"/>
</dbReference>
<gene>
    <name evidence="8" type="ORF">RHTO0S_09e07470g</name>
</gene>
<dbReference type="AlphaFoldDB" id="A0A061B4D8"/>
<dbReference type="GO" id="GO:0005737">
    <property type="term" value="C:cytoplasm"/>
    <property type="evidence" value="ECO:0007669"/>
    <property type="project" value="TreeGrafter"/>
</dbReference>
<dbReference type="SUPFAM" id="SSF52833">
    <property type="entry name" value="Thioredoxin-like"/>
    <property type="match status" value="1"/>
</dbReference>
<evidence type="ECO:0000256" key="1">
    <source>
        <dbReference type="ARBA" id="ARBA00022768"/>
    </source>
</evidence>
<dbReference type="EMBL" id="LK052944">
    <property type="protein sequence ID" value="CDR44662.1"/>
    <property type="molecule type" value="Genomic_DNA"/>
</dbReference>